<dbReference type="PANTHER" id="PTHR12000:SF42">
    <property type="entry name" value="LEGUMAIN"/>
    <property type="match status" value="1"/>
</dbReference>
<dbReference type="AlphaFoldDB" id="A0A423S9E0"/>
<dbReference type="PRINTS" id="PR00776">
    <property type="entry name" value="HEMOGLOBNASE"/>
</dbReference>
<dbReference type="Proteomes" id="UP000283509">
    <property type="component" value="Unassembled WGS sequence"/>
</dbReference>
<dbReference type="Pfam" id="PF01650">
    <property type="entry name" value="Peptidase_C13"/>
    <property type="match status" value="1"/>
</dbReference>
<keyword evidence="4" id="KW-0645">Protease</keyword>
<feature type="compositionally biased region" description="Basic and acidic residues" evidence="9">
    <location>
        <begin position="445"/>
        <end position="460"/>
    </location>
</feature>
<dbReference type="GO" id="GO:0005773">
    <property type="term" value="C:vacuole"/>
    <property type="evidence" value="ECO:0007669"/>
    <property type="project" value="GOC"/>
</dbReference>
<comment type="similarity">
    <text evidence="2">Belongs to the peptidase C13 family.</text>
</comment>
<accession>A0A423S9E0</accession>
<feature type="signal peptide" evidence="10">
    <location>
        <begin position="1"/>
        <end position="18"/>
    </location>
</feature>
<evidence type="ECO:0000256" key="8">
    <source>
        <dbReference type="PIRSR" id="PIRSR019663-1"/>
    </source>
</evidence>
<evidence type="ECO:0000313" key="13">
    <source>
        <dbReference type="Proteomes" id="UP000283509"/>
    </source>
</evidence>
<dbReference type="InterPro" id="IPR046427">
    <property type="entry name" value="Legumain_prodom_sf"/>
</dbReference>
<dbReference type="PANTHER" id="PTHR12000">
    <property type="entry name" value="HEMOGLOBINASE FAMILY MEMBER"/>
    <property type="match status" value="1"/>
</dbReference>
<dbReference type="FunFam" id="3.40.50.1460:FF:000006">
    <property type="entry name" value="Legumain"/>
    <property type="match status" value="1"/>
</dbReference>
<keyword evidence="6" id="KW-0378">Hydrolase</keyword>
<dbReference type="PIRSF" id="PIRSF019663">
    <property type="entry name" value="Legumain"/>
    <property type="match status" value="1"/>
</dbReference>
<evidence type="ECO:0000256" key="1">
    <source>
        <dbReference type="ARBA" id="ARBA00000810"/>
    </source>
</evidence>
<evidence type="ECO:0000256" key="4">
    <source>
        <dbReference type="ARBA" id="ARBA00022670"/>
    </source>
</evidence>
<evidence type="ECO:0000256" key="9">
    <source>
        <dbReference type="SAM" id="MobiDB-lite"/>
    </source>
</evidence>
<evidence type="ECO:0000313" key="12">
    <source>
        <dbReference type="EMBL" id="ROT60850.1"/>
    </source>
</evidence>
<dbReference type="GO" id="GO:0051603">
    <property type="term" value="P:proteolysis involved in protein catabolic process"/>
    <property type="evidence" value="ECO:0007669"/>
    <property type="project" value="TreeGrafter"/>
</dbReference>
<keyword evidence="13" id="KW-1185">Reference proteome</keyword>
<feature type="domain" description="Legumain prodomain" evidence="11">
    <location>
        <begin position="339"/>
        <end position="421"/>
    </location>
</feature>
<evidence type="ECO:0000256" key="2">
    <source>
        <dbReference type="ARBA" id="ARBA00009941"/>
    </source>
</evidence>
<dbReference type="Pfam" id="PF20985">
    <property type="entry name" value="Legum_prodom"/>
    <property type="match status" value="1"/>
</dbReference>
<dbReference type="PROSITE" id="PS51257">
    <property type="entry name" value="PROKAR_LIPOPROTEIN"/>
    <property type="match status" value="1"/>
</dbReference>
<dbReference type="InterPro" id="IPR048501">
    <property type="entry name" value="Legum_prodom"/>
</dbReference>
<dbReference type="CDD" id="cd21115">
    <property type="entry name" value="legumain_C"/>
    <property type="match status" value="1"/>
</dbReference>
<evidence type="ECO:0000256" key="10">
    <source>
        <dbReference type="SAM" id="SignalP"/>
    </source>
</evidence>
<keyword evidence="5 10" id="KW-0732">Signal</keyword>
<dbReference type="InterPro" id="IPR001096">
    <property type="entry name" value="Peptidase_C13"/>
</dbReference>
<protein>
    <recommendedName>
        <fullName evidence="3">legumain</fullName>
        <ecNumber evidence="3">3.4.22.34</ecNumber>
    </recommendedName>
</protein>
<gene>
    <name evidence="12" type="ORF">C7M84_021505</name>
</gene>
<evidence type="ECO:0000256" key="3">
    <source>
        <dbReference type="ARBA" id="ARBA00012628"/>
    </source>
</evidence>
<dbReference type="GO" id="GO:0004197">
    <property type="term" value="F:cysteine-type endopeptidase activity"/>
    <property type="evidence" value="ECO:0007669"/>
    <property type="project" value="UniProtKB-EC"/>
</dbReference>
<comment type="caution">
    <text evidence="12">The sequence shown here is derived from an EMBL/GenBank/DDBJ whole genome shotgun (WGS) entry which is preliminary data.</text>
</comment>
<dbReference type="OrthoDB" id="9995590at2759"/>
<evidence type="ECO:0000259" key="11">
    <source>
        <dbReference type="Pfam" id="PF20985"/>
    </source>
</evidence>
<evidence type="ECO:0000256" key="6">
    <source>
        <dbReference type="ARBA" id="ARBA00022801"/>
    </source>
</evidence>
<keyword evidence="7" id="KW-0788">Thiol protease</keyword>
<proteinExistence type="inferred from homology"/>
<feature type="active site" evidence="8">
    <location>
        <position position="148"/>
    </location>
</feature>
<dbReference type="Gene3D" id="3.40.50.1460">
    <property type="match status" value="1"/>
</dbReference>
<reference evidence="12 13" key="2">
    <citation type="submission" date="2019-01" db="EMBL/GenBank/DDBJ databases">
        <title>The decoding of complex shrimp genome reveals the adaptation for benthos swimmer, frequently molting mechanism and breeding impact on genome.</title>
        <authorList>
            <person name="Sun Y."/>
            <person name="Gao Y."/>
            <person name="Yu Y."/>
        </authorList>
    </citation>
    <scope>NUCLEOTIDE SEQUENCE [LARGE SCALE GENOMIC DNA]</scope>
    <source>
        <tissue evidence="12">Muscle</tissue>
    </source>
</reference>
<reference evidence="12 13" key="1">
    <citation type="submission" date="2018-04" db="EMBL/GenBank/DDBJ databases">
        <authorList>
            <person name="Zhang X."/>
            <person name="Yuan J."/>
            <person name="Li F."/>
            <person name="Xiang J."/>
        </authorList>
    </citation>
    <scope>NUCLEOTIDE SEQUENCE [LARGE SCALE GENOMIC DNA]</scope>
    <source>
        <tissue evidence="12">Muscle</tissue>
    </source>
</reference>
<organism evidence="12 13">
    <name type="scientific">Penaeus vannamei</name>
    <name type="common">Whiteleg shrimp</name>
    <name type="synonym">Litopenaeus vannamei</name>
    <dbReference type="NCBI Taxonomy" id="6689"/>
    <lineage>
        <taxon>Eukaryota</taxon>
        <taxon>Metazoa</taxon>
        <taxon>Ecdysozoa</taxon>
        <taxon>Arthropoda</taxon>
        <taxon>Crustacea</taxon>
        <taxon>Multicrustacea</taxon>
        <taxon>Malacostraca</taxon>
        <taxon>Eumalacostraca</taxon>
        <taxon>Eucarida</taxon>
        <taxon>Decapoda</taxon>
        <taxon>Dendrobranchiata</taxon>
        <taxon>Penaeoidea</taxon>
        <taxon>Penaeidae</taxon>
        <taxon>Penaeus</taxon>
    </lineage>
</organism>
<sequence>MRWLAVLAVASAVALCGCHVLSADDQGELWAVLVAGSASWMNYRHQADVCHAYQILHQHGVPDDHIIVMMADDIANSRENPTPGVIINRPDGPNVYKGVPKDYTGMDVTPENFLKVLSGDAAGLQGVGSGKVLKSGPNDRVFINLVDHGAPGIFGFPRSFLHARNFSDAILDMSRNKQYKEMVIYLESCESGSMFQNLLPDDINVYALSAANATQPSYACYMDEHLHTFLGDVFSVKWMEDTDREDITKESLDKQFHLVRKEVNVSHVLQWGDKAIGKEMASNFLGSKESELSDFGPFPPFNDPCLKTSVDSTNVSVAIIQGRMASAQNETEATYWAQQMVQLQQNRTWVTETMYRVALSVTGNEDAANRMMSDRRHTVTRWLCYEESVEAFHRHCFNLGENPYALRVLQPAMSLCEHGYTAPSSPAPPGPFALTPPSRASSEPVGHRLTEDAERLQLTA</sequence>
<comment type="catalytic activity">
    <reaction evidence="1">
        <text>Hydrolysis of proteins and small molecule substrates at -Asn-|-Xaa- bonds.</text>
        <dbReference type="EC" id="3.4.22.34"/>
    </reaction>
</comment>
<dbReference type="Gene3D" id="1.10.132.130">
    <property type="match status" value="1"/>
</dbReference>
<dbReference type="GO" id="GO:0006624">
    <property type="term" value="P:vacuolar protein processing"/>
    <property type="evidence" value="ECO:0007669"/>
    <property type="project" value="TreeGrafter"/>
</dbReference>
<feature type="chain" id="PRO_5019251590" description="legumain" evidence="10">
    <location>
        <begin position="19"/>
        <end position="460"/>
    </location>
</feature>
<dbReference type="STRING" id="6689.A0A423S9E0"/>
<name>A0A423S9E0_PENVA</name>
<evidence type="ECO:0000256" key="7">
    <source>
        <dbReference type="ARBA" id="ARBA00022807"/>
    </source>
</evidence>
<evidence type="ECO:0000256" key="5">
    <source>
        <dbReference type="ARBA" id="ARBA00022729"/>
    </source>
</evidence>
<feature type="region of interest" description="Disordered" evidence="9">
    <location>
        <begin position="421"/>
        <end position="460"/>
    </location>
</feature>
<dbReference type="EMBL" id="QCYY01004515">
    <property type="protein sequence ID" value="ROT60850.1"/>
    <property type="molecule type" value="Genomic_DNA"/>
</dbReference>
<dbReference type="EC" id="3.4.22.34" evidence="3"/>
<feature type="active site" description="Nucleophile" evidence="8">
    <location>
        <position position="189"/>
    </location>
</feature>